<dbReference type="PANTHER" id="PTHR48258">
    <property type="entry name" value="DUF4218 DOMAIN-CONTAINING PROTEIN-RELATED"/>
    <property type="match status" value="1"/>
</dbReference>
<organism evidence="3 4">
    <name type="scientific">Lolium multiflorum</name>
    <name type="common">Italian ryegrass</name>
    <name type="synonym">Lolium perenne subsp. multiflorum</name>
    <dbReference type="NCBI Taxonomy" id="4521"/>
    <lineage>
        <taxon>Eukaryota</taxon>
        <taxon>Viridiplantae</taxon>
        <taxon>Streptophyta</taxon>
        <taxon>Embryophyta</taxon>
        <taxon>Tracheophyta</taxon>
        <taxon>Spermatophyta</taxon>
        <taxon>Magnoliopsida</taxon>
        <taxon>Liliopsida</taxon>
        <taxon>Poales</taxon>
        <taxon>Poaceae</taxon>
        <taxon>BOP clade</taxon>
        <taxon>Pooideae</taxon>
        <taxon>Poodae</taxon>
        <taxon>Poeae</taxon>
        <taxon>Poeae Chloroplast Group 2 (Poeae type)</taxon>
        <taxon>Loliodinae</taxon>
        <taxon>Loliinae</taxon>
        <taxon>Lolium</taxon>
    </lineage>
</organism>
<accession>A0AAD8QMJ0</accession>
<evidence type="ECO:0000256" key="1">
    <source>
        <dbReference type="SAM" id="MobiDB-lite"/>
    </source>
</evidence>
<name>A0AAD8QMJ0_LOLMU</name>
<reference evidence="3" key="1">
    <citation type="submission" date="2023-07" db="EMBL/GenBank/DDBJ databases">
        <title>A chromosome-level genome assembly of Lolium multiflorum.</title>
        <authorList>
            <person name="Chen Y."/>
            <person name="Copetti D."/>
            <person name="Kolliker R."/>
            <person name="Studer B."/>
        </authorList>
    </citation>
    <scope>NUCLEOTIDE SEQUENCE</scope>
    <source>
        <strain evidence="3">02402/16</strain>
        <tissue evidence="3">Leaf</tissue>
    </source>
</reference>
<evidence type="ECO:0000259" key="2">
    <source>
        <dbReference type="Pfam" id="PF13960"/>
    </source>
</evidence>
<keyword evidence="4" id="KW-1185">Reference proteome</keyword>
<dbReference type="Proteomes" id="UP001231189">
    <property type="component" value="Unassembled WGS sequence"/>
</dbReference>
<evidence type="ECO:0000313" key="3">
    <source>
        <dbReference type="EMBL" id="KAK1604674.1"/>
    </source>
</evidence>
<feature type="region of interest" description="Disordered" evidence="1">
    <location>
        <begin position="134"/>
        <end position="167"/>
    </location>
</feature>
<feature type="compositionally biased region" description="Basic and acidic residues" evidence="1">
    <location>
        <begin position="148"/>
        <end position="167"/>
    </location>
</feature>
<gene>
    <name evidence="3" type="ORF">QYE76_028347</name>
</gene>
<sequence length="303" mass="34014">MSCRFELVFPPSFFNIMTHLLVHLVDEISILGPVFLHNMFPFERFMGVLKKYVRNRARPEGSIAKGYGNEESPCSPPRLLDALVAAPNSSAAAVRCCAPSPPLLPAVLRPSSSPPPPGHGRVPLSFTLARAAPAALPPHSPGAAEAGKTPDFKGQYEKPQHDWPEFVKQKKSEQFLELSKKNKENAAKKEYNHKMGPGGYRFWQPKWEKMENELRARGIRPGTEGWDPRAKSWWYGHGDRNPETGECVYQGKIITPTKKLIEAMREAQEGRIRFNRENDALTKALGNPNTEDVYEAWGPFRGK</sequence>
<proteinExistence type="predicted"/>
<dbReference type="InterPro" id="IPR025452">
    <property type="entry name" value="DUF4218"/>
</dbReference>
<dbReference type="AlphaFoldDB" id="A0AAD8QMJ0"/>
<comment type="caution">
    <text evidence="3">The sequence shown here is derived from an EMBL/GenBank/DDBJ whole genome shotgun (WGS) entry which is preliminary data.</text>
</comment>
<protein>
    <recommendedName>
        <fullName evidence="2">DUF4218 domain-containing protein</fullName>
    </recommendedName>
</protein>
<dbReference type="EMBL" id="JAUUTY010000007">
    <property type="protein sequence ID" value="KAK1604674.1"/>
    <property type="molecule type" value="Genomic_DNA"/>
</dbReference>
<evidence type="ECO:0000313" key="4">
    <source>
        <dbReference type="Proteomes" id="UP001231189"/>
    </source>
</evidence>
<dbReference type="Pfam" id="PF13960">
    <property type="entry name" value="DUF4218"/>
    <property type="match status" value="1"/>
</dbReference>
<dbReference type="PANTHER" id="PTHR48258:SF9">
    <property type="entry name" value="OS01G0348150 PROTEIN"/>
    <property type="match status" value="1"/>
</dbReference>
<feature type="domain" description="DUF4218" evidence="2">
    <location>
        <begin position="3"/>
        <end position="72"/>
    </location>
</feature>